<organism evidence="1">
    <name type="scientific">Timema poppense</name>
    <name type="common">Walking stick</name>
    <dbReference type="NCBI Taxonomy" id="170557"/>
    <lineage>
        <taxon>Eukaryota</taxon>
        <taxon>Metazoa</taxon>
        <taxon>Ecdysozoa</taxon>
        <taxon>Arthropoda</taxon>
        <taxon>Hexapoda</taxon>
        <taxon>Insecta</taxon>
        <taxon>Pterygota</taxon>
        <taxon>Neoptera</taxon>
        <taxon>Polyneoptera</taxon>
        <taxon>Phasmatodea</taxon>
        <taxon>Timematodea</taxon>
        <taxon>Timematoidea</taxon>
        <taxon>Timematidae</taxon>
        <taxon>Timema</taxon>
    </lineage>
</organism>
<dbReference type="AlphaFoldDB" id="A0A7R9GT20"/>
<gene>
    <name evidence="1" type="ORF">TPSB3V08_LOCUS604</name>
</gene>
<evidence type="ECO:0000313" key="1">
    <source>
        <dbReference type="EMBL" id="CAD7396295.1"/>
    </source>
</evidence>
<accession>A0A7R9GT20</accession>
<reference evidence="1" key="1">
    <citation type="submission" date="2020-11" db="EMBL/GenBank/DDBJ databases">
        <authorList>
            <person name="Tran Van P."/>
        </authorList>
    </citation>
    <scope>NUCLEOTIDE SEQUENCE</scope>
</reference>
<sequence>MCRLIKLTYSSATASLVLTGSSQLTADGLENLPDQIMYPCAEPNDPQKHVTSQIGLRFSTCYKIGKTKNHLVTLYVKYSRVQWYSTFFVRMPQIFTSNLYLQS</sequence>
<name>A0A7R9GT20_TIMPO</name>
<protein>
    <submittedName>
        <fullName evidence="1">Uncharacterized protein</fullName>
    </submittedName>
</protein>
<proteinExistence type="predicted"/>
<dbReference type="EMBL" id="OD000189">
    <property type="protein sequence ID" value="CAD7396295.1"/>
    <property type="molecule type" value="Genomic_DNA"/>
</dbReference>